<feature type="domain" description="Diphthamide synthase" evidence="11">
    <location>
        <begin position="1"/>
        <end position="75"/>
    </location>
</feature>
<evidence type="ECO:0000313" key="13">
    <source>
        <dbReference type="Proteomes" id="UP000886523"/>
    </source>
</evidence>
<feature type="region of interest" description="Disordered" evidence="10">
    <location>
        <begin position="615"/>
        <end position="642"/>
    </location>
</feature>
<evidence type="ECO:0000256" key="5">
    <source>
        <dbReference type="ARBA" id="ARBA00022741"/>
    </source>
</evidence>
<evidence type="ECO:0000256" key="3">
    <source>
        <dbReference type="ARBA" id="ARBA00018426"/>
    </source>
</evidence>
<dbReference type="Pfam" id="PF01042">
    <property type="entry name" value="Ribonuc_L-PSP"/>
    <property type="match status" value="2"/>
</dbReference>
<evidence type="ECO:0000256" key="9">
    <source>
        <dbReference type="ARBA" id="ARBA00048108"/>
    </source>
</evidence>
<dbReference type="FunFam" id="3.90.1490.10:FF:000001">
    <property type="entry name" value="Diphthine--ammonia ligase"/>
    <property type="match status" value="1"/>
</dbReference>
<dbReference type="OrthoDB" id="686384at2759"/>
<comment type="catalytic activity">
    <reaction evidence="9">
        <text>diphthine-[translation elongation factor 2] + NH4(+) + ATP = diphthamide-[translation elongation factor 2] + AMP + diphosphate + H(+)</text>
        <dbReference type="Rhea" id="RHEA:19753"/>
        <dbReference type="Rhea" id="RHEA-COMP:10172"/>
        <dbReference type="Rhea" id="RHEA-COMP:10174"/>
        <dbReference type="ChEBI" id="CHEBI:15378"/>
        <dbReference type="ChEBI" id="CHEBI:16692"/>
        <dbReference type="ChEBI" id="CHEBI:28938"/>
        <dbReference type="ChEBI" id="CHEBI:30616"/>
        <dbReference type="ChEBI" id="CHEBI:33019"/>
        <dbReference type="ChEBI" id="CHEBI:82696"/>
        <dbReference type="ChEBI" id="CHEBI:456215"/>
        <dbReference type="EC" id="6.3.1.14"/>
    </reaction>
</comment>
<sequence length="642" mass="70574">MHIVALLSGGKDSCYNLVHCAENGHVLVAAASLGPALGREEIDSYMYQTVGQDAIELVAQALGVPLYRRVIAGSALAQGSEYGSRKANVSQSSSSGIVGDETEDLYQLLLTVKDEHPEIEGVSVGAILSNYQRVRVEHVCRRLSLTVLCYLWQRDQRELLSEMICAGVDAVLIKVAGIGLLPKHLGMTLKEMEPTLQNLNDLYGSHICGEGGEYETLTLDCPVFKRRIQLHKTEVVIHSFSDIGPVAYLRILNGTLAEKDQGDMDTAIIVPSLLDPSSQMIVSASPAVDFPHPTILADYKEQNMPINQHHSIRSKQECWVSISNVQVEDVADLSIENECAGCWRITQSKLAEHFLDISHISHVNVYLSSMDHFPHLNAVMYKIFGTSPPTRACVGVDLLPPNRVRLDIIAFSQSNLQDRRALHVQSLSYWAPANIGPYSQSVTVRERMFVSGQIGLQPGSMTFPSPRSISLETALALQHTRKIASAMSEILGPSRLGRETVQRAILWLPDANDIGTVGAAWRLSTESYGLQPTGLIVGVKQLPRDALVEAQLLYSIGMESDDSDADENESLTQTRGKHRKERGTAWSTFWEDEYYQVGWEVLASGGTSCALVTFKRNPRNNSDSPRGFAVSSRSTGTSEKFL</sequence>
<dbReference type="PANTHER" id="PTHR12196">
    <property type="entry name" value="DOMAIN OF UNKNOWN FUNCTION 71 DUF71 -CONTAINING PROTEIN"/>
    <property type="match status" value="1"/>
</dbReference>
<feature type="domain" description="Diphthamide synthase" evidence="11">
    <location>
        <begin position="91"/>
        <end position="237"/>
    </location>
</feature>
<dbReference type="EMBL" id="MU128974">
    <property type="protein sequence ID" value="KAF9513315.1"/>
    <property type="molecule type" value="Genomic_DNA"/>
</dbReference>
<dbReference type="GO" id="GO:0017178">
    <property type="term" value="F:diphthine-ammonia ligase activity"/>
    <property type="evidence" value="ECO:0007669"/>
    <property type="project" value="UniProtKB-EC"/>
</dbReference>
<dbReference type="InterPro" id="IPR006175">
    <property type="entry name" value="YjgF/YER057c/UK114"/>
</dbReference>
<dbReference type="Pfam" id="PF01902">
    <property type="entry name" value="Diphthami_syn_2"/>
    <property type="match status" value="2"/>
</dbReference>
<organism evidence="12 13">
    <name type="scientific">Hydnum rufescens UP504</name>
    <dbReference type="NCBI Taxonomy" id="1448309"/>
    <lineage>
        <taxon>Eukaryota</taxon>
        <taxon>Fungi</taxon>
        <taxon>Dikarya</taxon>
        <taxon>Basidiomycota</taxon>
        <taxon>Agaricomycotina</taxon>
        <taxon>Agaricomycetes</taxon>
        <taxon>Cantharellales</taxon>
        <taxon>Hydnaceae</taxon>
        <taxon>Hydnum</taxon>
    </lineage>
</organism>
<evidence type="ECO:0000256" key="1">
    <source>
        <dbReference type="ARBA" id="ARBA00005156"/>
    </source>
</evidence>
<protein>
    <recommendedName>
        <fullName evidence="3">Diphthine--ammonia ligase</fullName>
        <ecNumber evidence="2">6.3.1.14</ecNumber>
    </recommendedName>
    <alternativeName>
        <fullName evidence="7">Diphthamide synthase</fullName>
    </alternativeName>
    <alternativeName>
        <fullName evidence="8">Diphthamide synthetase</fullName>
    </alternativeName>
</protein>
<dbReference type="EC" id="6.3.1.14" evidence="2"/>
<dbReference type="InterPro" id="IPR014729">
    <property type="entry name" value="Rossmann-like_a/b/a_fold"/>
</dbReference>
<comment type="caution">
    <text evidence="12">The sequence shown here is derived from an EMBL/GenBank/DDBJ whole genome shotgun (WGS) entry which is preliminary data.</text>
</comment>
<evidence type="ECO:0000256" key="7">
    <source>
        <dbReference type="ARBA" id="ARBA00029814"/>
    </source>
</evidence>
<dbReference type="CDD" id="cd01994">
    <property type="entry name" value="AANH_PF0828-like"/>
    <property type="match status" value="1"/>
</dbReference>
<keyword evidence="6" id="KW-0067">ATP-binding</keyword>
<dbReference type="InterPro" id="IPR030662">
    <property type="entry name" value="DPH6/MJ0570"/>
</dbReference>
<gene>
    <name evidence="12" type="ORF">BS47DRAFT_1329667</name>
</gene>
<keyword evidence="4" id="KW-0436">Ligase</keyword>
<evidence type="ECO:0000256" key="8">
    <source>
        <dbReference type="ARBA" id="ARBA00031552"/>
    </source>
</evidence>
<dbReference type="SUPFAM" id="SSF55298">
    <property type="entry name" value="YjgF-like"/>
    <property type="match status" value="2"/>
</dbReference>
<dbReference type="GO" id="GO:0005524">
    <property type="term" value="F:ATP binding"/>
    <property type="evidence" value="ECO:0007669"/>
    <property type="project" value="UniProtKB-KW"/>
</dbReference>
<feature type="compositionally biased region" description="Polar residues" evidence="10">
    <location>
        <begin position="631"/>
        <end position="642"/>
    </location>
</feature>
<dbReference type="NCBIfam" id="TIGR00290">
    <property type="entry name" value="MJ0570_dom"/>
    <property type="match status" value="1"/>
</dbReference>
<dbReference type="InterPro" id="IPR035959">
    <property type="entry name" value="RutC-like_sf"/>
</dbReference>
<reference evidence="12" key="1">
    <citation type="journal article" date="2020" name="Nat. Commun.">
        <title>Large-scale genome sequencing of mycorrhizal fungi provides insights into the early evolution of symbiotic traits.</title>
        <authorList>
            <person name="Miyauchi S."/>
            <person name="Kiss E."/>
            <person name="Kuo A."/>
            <person name="Drula E."/>
            <person name="Kohler A."/>
            <person name="Sanchez-Garcia M."/>
            <person name="Morin E."/>
            <person name="Andreopoulos B."/>
            <person name="Barry K.W."/>
            <person name="Bonito G."/>
            <person name="Buee M."/>
            <person name="Carver A."/>
            <person name="Chen C."/>
            <person name="Cichocki N."/>
            <person name="Clum A."/>
            <person name="Culley D."/>
            <person name="Crous P.W."/>
            <person name="Fauchery L."/>
            <person name="Girlanda M."/>
            <person name="Hayes R.D."/>
            <person name="Keri Z."/>
            <person name="LaButti K."/>
            <person name="Lipzen A."/>
            <person name="Lombard V."/>
            <person name="Magnuson J."/>
            <person name="Maillard F."/>
            <person name="Murat C."/>
            <person name="Nolan M."/>
            <person name="Ohm R.A."/>
            <person name="Pangilinan J."/>
            <person name="Pereira M.F."/>
            <person name="Perotto S."/>
            <person name="Peter M."/>
            <person name="Pfister S."/>
            <person name="Riley R."/>
            <person name="Sitrit Y."/>
            <person name="Stielow J.B."/>
            <person name="Szollosi G."/>
            <person name="Zifcakova L."/>
            <person name="Stursova M."/>
            <person name="Spatafora J.W."/>
            <person name="Tedersoo L."/>
            <person name="Vaario L.M."/>
            <person name="Yamada A."/>
            <person name="Yan M."/>
            <person name="Wang P."/>
            <person name="Xu J."/>
            <person name="Bruns T."/>
            <person name="Baldrian P."/>
            <person name="Vilgalys R."/>
            <person name="Dunand C."/>
            <person name="Henrissat B."/>
            <person name="Grigoriev I.V."/>
            <person name="Hibbett D."/>
            <person name="Nagy L.G."/>
            <person name="Martin F.M."/>
        </authorList>
    </citation>
    <scope>NUCLEOTIDE SEQUENCE</scope>
    <source>
        <strain evidence="12">UP504</strain>
    </source>
</reference>
<dbReference type="AlphaFoldDB" id="A0A9P6AXS2"/>
<keyword evidence="13" id="KW-1185">Reference proteome</keyword>
<dbReference type="Gene3D" id="3.40.50.620">
    <property type="entry name" value="HUPs"/>
    <property type="match status" value="1"/>
</dbReference>
<dbReference type="SUPFAM" id="SSF52402">
    <property type="entry name" value="Adenine nucleotide alpha hydrolases-like"/>
    <property type="match status" value="1"/>
</dbReference>
<evidence type="ECO:0000256" key="4">
    <source>
        <dbReference type="ARBA" id="ARBA00022598"/>
    </source>
</evidence>
<dbReference type="Gene3D" id="3.90.1490.10">
    <property type="entry name" value="putative n-type atp pyrophosphatase, domain 2"/>
    <property type="match status" value="1"/>
</dbReference>
<dbReference type="PANTHER" id="PTHR12196:SF2">
    <property type="entry name" value="DIPHTHINE--AMMONIA LIGASE"/>
    <property type="match status" value="1"/>
</dbReference>
<comment type="pathway">
    <text evidence="1">Protein modification; peptidyl-diphthamide biosynthesis.</text>
</comment>
<name>A0A9P6AXS2_9AGAM</name>
<dbReference type="GO" id="GO:0017183">
    <property type="term" value="P:protein histidyl modification to diphthamide"/>
    <property type="evidence" value="ECO:0007669"/>
    <property type="project" value="TreeGrafter"/>
</dbReference>
<proteinExistence type="predicted"/>
<dbReference type="Gene3D" id="3.30.1330.40">
    <property type="entry name" value="RutC-like"/>
    <property type="match status" value="2"/>
</dbReference>
<dbReference type="Proteomes" id="UP000886523">
    <property type="component" value="Unassembled WGS sequence"/>
</dbReference>
<evidence type="ECO:0000256" key="10">
    <source>
        <dbReference type="SAM" id="MobiDB-lite"/>
    </source>
</evidence>
<evidence type="ECO:0000256" key="6">
    <source>
        <dbReference type="ARBA" id="ARBA00022840"/>
    </source>
</evidence>
<dbReference type="InterPro" id="IPR002761">
    <property type="entry name" value="Diphthami_syn_dom"/>
</dbReference>
<evidence type="ECO:0000256" key="2">
    <source>
        <dbReference type="ARBA" id="ARBA00012089"/>
    </source>
</evidence>
<accession>A0A9P6AXS2</accession>
<evidence type="ECO:0000313" key="12">
    <source>
        <dbReference type="EMBL" id="KAF9513315.1"/>
    </source>
</evidence>
<keyword evidence="5" id="KW-0547">Nucleotide-binding</keyword>
<dbReference type="FunFam" id="3.40.50.620:FF:000145">
    <property type="entry name" value="ATP-binding domain containing protein"/>
    <property type="match status" value="1"/>
</dbReference>
<evidence type="ECO:0000259" key="11">
    <source>
        <dbReference type="Pfam" id="PF01902"/>
    </source>
</evidence>